<proteinExistence type="predicted"/>
<protein>
    <recommendedName>
        <fullName evidence="2">TOG domain-containing protein</fullName>
    </recommendedName>
</protein>
<dbReference type="Gene3D" id="1.25.10.10">
    <property type="entry name" value="Leucine-rich Repeat Variant"/>
    <property type="match status" value="4"/>
</dbReference>
<dbReference type="InterPro" id="IPR016024">
    <property type="entry name" value="ARM-type_fold"/>
</dbReference>
<feature type="domain" description="TOG" evidence="2">
    <location>
        <begin position="255"/>
        <end position="490"/>
    </location>
</feature>
<dbReference type="Pfam" id="PF12348">
    <property type="entry name" value="CLASP_N"/>
    <property type="match status" value="2"/>
</dbReference>
<organism evidence="3 4">
    <name type="scientific">Caenorhabditis auriculariae</name>
    <dbReference type="NCBI Taxonomy" id="2777116"/>
    <lineage>
        <taxon>Eukaryota</taxon>
        <taxon>Metazoa</taxon>
        <taxon>Ecdysozoa</taxon>
        <taxon>Nematoda</taxon>
        <taxon>Chromadorea</taxon>
        <taxon>Rhabditida</taxon>
        <taxon>Rhabditina</taxon>
        <taxon>Rhabditomorpha</taxon>
        <taxon>Rhabditoidea</taxon>
        <taxon>Rhabditidae</taxon>
        <taxon>Peloderinae</taxon>
        <taxon>Caenorhabditis</taxon>
    </lineage>
</organism>
<accession>A0A8S1HEM2</accession>
<dbReference type="GO" id="GO:0005881">
    <property type="term" value="C:cytoplasmic microtubule"/>
    <property type="evidence" value="ECO:0007669"/>
    <property type="project" value="TreeGrafter"/>
</dbReference>
<dbReference type="InterPro" id="IPR011989">
    <property type="entry name" value="ARM-like"/>
</dbReference>
<dbReference type="Proteomes" id="UP000835052">
    <property type="component" value="Unassembled WGS sequence"/>
</dbReference>
<reference evidence="3" key="1">
    <citation type="submission" date="2020-10" db="EMBL/GenBank/DDBJ databases">
        <authorList>
            <person name="Kikuchi T."/>
        </authorList>
    </citation>
    <scope>NUCLEOTIDE SEQUENCE</scope>
    <source>
        <strain evidence="3">NKZ352</strain>
    </source>
</reference>
<evidence type="ECO:0000256" key="1">
    <source>
        <dbReference type="SAM" id="MobiDB-lite"/>
    </source>
</evidence>
<dbReference type="EMBL" id="CAJGYM010000037">
    <property type="protein sequence ID" value="CAD6193667.1"/>
    <property type="molecule type" value="Genomic_DNA"/>
</dbReference>
<dbReference type="SUPFAM" id="SSF48371">
    <property type="entry name" value="ARM repeat"/>
    <property type="match status" value="1"/>
</dbReference>
<evidence type="ECO:0000259" key="2">
    <source>
        <dbReference type="SMART" id="SM01349"/>
    </source>
</evidence>
<dbReference type="GO" id="GO:0005929">
    <property type="term" value="C:cilium"/>
    <property type="evidence" value="ECO:0007669"/>
    <property type="project" value="TreeGrafter"/>
</dbReference>
<feature type="compositionally biased region" description="Low complexity" evidence="1">
    <location>
        <begin position="797"/>
        <end position="812"/>
    </location>
</feature>
<dbReference type="InterPro" id="IPR034085">
    <property type="entry name" value="TOG"/>
</dbReference>
<name>A0A8S1HEM2_9PELO</name>
<dbReference type="GO" id="GO:0008017">
    <property type="term" value="F:microtubule binding"/>
    <property type="evidence" value="ECO:0007669"/>
    <property type="project" value="TreeGrafter"/>
</dbReference>
<evidence type="ECO:0000313" key="3">
    <source>
        <dbReference type="EMBL" id="CAD6193667.1"/>
    </source>
</evidence>
<dbReference type="GO" id="GO:0000226">
    <property type="term" value="P:microtubule cytoskeleton organization"/>
    <property type="evidence" value="ECO:0007669"/>
    <property type="project" value="UniProtKB-ARBA"/>
</dbReference>
<feature type="region of interest" description="Disordered" evidence="1">
    <location>
        <begin position="575"/>
        <end position="673"/>
    </location>
</feature>
<feature type="compositionally biased region" description="Polar residues" evidence="1">
    <location>
        <begin position="813"/>
        <end position="827"/>
    </location>
</feature>
<dbReference type="PANTHER" id="PTHR21567">
    <property type="entry name" value="CLASP"/>
    <property type="match status" value="1"/>
</dbReference>
<feature type="domain" description="TOG" evidence="2">
    <location>
        <begin position="1099"/>
        <end position="1331"/>
    </location>
</feature>
<feature type="compositionally biased region" description="Polar residues" evidence="1">
    <location>
        <begin position="575"/>
        <end position="591"/>
    </location>
</feature>
<dbReference type="PANTHER" id="PTHR21567:SF87">
    <property type="entry name" value="CRESCERIN-LIKE PROTEIN CHE-12"/>
    <property type="match status" value="1"/>
</dbReference>
<feature type="region of interest" description="Disordered" evidence="1">
    <location>
        <begin position="776"/>
        <end position="830"/>
    </location>
</feature>
<dbReference type="OrthoDB" id="63891at2759"/>
<feature type="region of interest" description="Disordered" evidence="1">
    <location>
        <begin position="701"/>
        <end position="722"/>
    </location>
</feature>
<evidence type="ECO:0000313" key="4">
    <source>
        <dbReference type="Proteomes" id="UP000835052"/>
    </source>
</evidence>
<keyword evidence="4" id="KW-1185">Reference proteome</keyword>
<sequence>MTSLLDSLIRPLDRQPSPSLLPDDFLEMLKSPDFDVRLQTLNRAVGIVKRDDDWFNRFSKKGELFKCLDRILVDERWELQHQCIKFLVEAMPTFGGACEYCMCYVMPNLIPKLASSKITVRRIGLQAILTFLRLRPEALGSVLKMLSNYVATGRDLLAKGEVIQEVRAFFIPELIKGNWNNMMDALTKEVSGIGIDEKVGVTMAQFRVYIGTDAFAAMAESLEEPRRQRIEHLSRFFEHGEKLAAPGAPARANIKLQSGDERRLRFGIVPSVVATLISDENDTNARISGLEKLKQIMEQITAEEVTRIVPHLHSYLLLLTHVLSDLNFKVIVVGLDVVRLTVNRLKSHMEAHLHQVVSMLSKHFGNQKAVIKQLIMMTFMDLFQNTTPKSVAAALRVHLENKNSRTREEVLNILTAALMTTSPSKVNLSVVANMLVPLLIDPKRRLTVVSYMLGGKLESVNKAVREIETEQNLRGLAEAVTARIRRQLLPRIRYDGLIEYSIPPISDTAFDVSESEMANPENADLLWILNSGANDPNDRTASPVSLAGNLAIIRQQRQAGQTFDRMKSDDAIIRRQNSAVSNPNSSTNSWHTPKRHNSVADNSLDDEIPSTTSAAPNNAHHLPRKPSKEVNNNTEKLPKKSLMTRARSDSNVNDDHEEMENYPPTTSGFDERPAVASGQYSFSGCGPSSIIQSGCSFCETNGRSPHETARNIPPPASRPLMPFRDSYLPPIFPRKTESWLDGRQYLWSAQYDAPTPIPLAKKSASHHSLPITQHVPLKNVQSQPQRKAQELVKSAQNGKSKSNSKLNSAGKSPQRSWQPNNNTTTRAHSLGNDAFNVPQALKQIDSDEWSDKVDGLNMIAELSETNGRQVVDNLKEARFSPQPHANVSHSQVVAAILNECKNLRSSVSRVALVAIGTLAQNLKFKMDGELEKICVVLMNKAGDVSNAFIREDATEALNKVVRNSTPHKVMLAIISSGAKSKNNTIRASCASFVFELLDIQGSSAVLNNPSILSHLLPAIVQFSKDQTPQVRQSGRQSLCLLSGDNQFEKLIRKNAGEAEFKVVKEILGNIEKKGGIDALDSSSLSLNGTLTRVGSMRKTLRKLPDSVQLDLDEVRTELSATSWERRLHGLTRFEEMTSHGARAVATDTRLLEAFIARLSDINSKVSQQAMETFLTTLPSMSKFYSSEANLKAILNQLVLALMSHLPSKSEEHRQLAQNCLQQSVKQIDVVSLMPALGAAVRKANLKQKPFMVQILCELIKIAYKSKPKQVGVVALPLLWEALKGSNQDADNKKASTQLAKTLARLVGEKNILDYATSELDPQRRKAFEAILR</sequence>
<gene>
    <name evidence="3" type="ORF">CAUJ_LOCUS9586</name>
</gene>
<feature type="domain" description="TOG" evidence="2">
    <location>
        <begin position="829"/>
        <end position="1076"/>
    </location>
</feature>
<comment type="caution">
    <text evidence="3">The sequence shown here is derived from an EMBL/GenBank/DDBJ whole genome shotgun (WGS) entry which is preliminary data.</text>
</comment>
<dbReference type="InterPro" id="IPR024395">
    <property type="entry name" value="CLASP_N_dom"/>
</dbReference>
<dbReference type="SMART" id="SM01349">
    <property type="entry name" value="TOG"/>
    <property type="match status" value="3"/>
</dbReference>